<dbReference type="GO" id="GO:0005576">
    <property type="term" value="C:extracellular region"/>
    <property type="evidence" value="ECO:0007669"/>
    <property type="project" value="UniProtKB-SubCell"/>
</dbReference>
<proteinExistence type="predicted"/>
<evidence type="ECO:0000256" key="3">
    <source>
        <dbReference type="ARBA" id="ARBA00022729"/>
    </source>
</evidence>
<dbReference type="PROSITE" id="PS50871">
    <property type="entry name" value="C1Q"/>
    <property type="match status" value="1"/>
</dbReference>
<protein>
    <recommendedName>
        <fullName evidence="4">C1q domain-containing protein</fullName>
    </recommendedName>
</protein>
<dbReference type="Pfam" id="PF00386">
    <property type="entry name" value="C1q"/>
    <property type="match status" value="1"/>
</dbReference>
<keyword evidence="3" id="KW-0732">Signal</keyword>
<keyword evidence="6" id="KW-1185">Reference proteome</keyword>
<dbReference type="Proteomes" id="UP000596742">
    <property type="component" value="Unassembled WGS sequence"/>
</dbReference>
<organism evidence="5 6">
    <name type="scientific">Mytilus galloprovincialis</name>
    <name type="common">Mediterranean mussel</name>
    <dbReference type="NCBI Taxonomy" id="29158"/>
    <lineage>
        <taxon>Eukaryota</taxon>
        <taxon>Metazoa</taxon>
        <taxon>Spiralia</taxon>
        <taxon>Lophotrochozoa</taxon>
        <taxon>Mollusca</taxon>
        <taxon>Bivalvia</taxon>
        <taxon>Autobranchia</taxon>
        <taxon>Pteriomorphia</taxon>
        <taxon>Mytilida</taxon>
        <taxon>Mytiloidea</taxon>
        <taxon>Mytilidae</taxon>
        <taxon>Mytilinae</taxon>
        <taxon>Mytilus</taxon>
    </lineage>
</organism>
<comment type="caution">
    <text evidence="5">The sequence shown here is derived from an EMBL/GenBank/DDBJ whole genome shotgun (WGS) entry which is preliminary data.</text>
</comment>
<evidence type="ECO:0000256" key="1">
    <source>
        <dbReference type="ARBA" id="ARBA00004613"/>
    </source>
</evidence>
<evidence type="ECO:0000259" key="4">
    <source>
        <dbReference type="PROSITE" id="PS50871"/>
    </source>
</evidence>
<dbReference type="PANTHER" id="PTHR22923:SF116">
    <property type="entry name" value="C1Q DOMAIN-CONTAINING PROTEIN"/>
    <property type="match status" value="1"/>
</dbReference>
<evidence type="ECO:0000313" key="5">
    <source>
        <dbReference type="EMBL" id="VDI31543.1"/>
    </source>
</evidence>
<gene>
    <name evidence="5" type="ORF">MGAL_10B077825</name>
</gene>
<feature type="domain" description="C1q" evidence="4">
    <location>
        <begin position="78"/>
        <end position="207"/>
    </location>
</feature>
<dbReference type="InterPro" id="IPR050822">
    <property type="entry name" value="Cerebellin_Synaptic_Org"/>
</dbReference>
<evidence type="ECO:0000313" key="6">
    <source>
        <dbReference type="Proteomes" id="UP000596742"/>
    </source>
</evidence>
<dbReference type="OrthoDB" id="6080680at2759"/>
<dbReference type="EMBL" id="UYJE01004804">
    <property type="protein sequence ID" value="VDI31543.1"/>
    <property type="molecule type" value="Genomic_DNA"/>
</dbReference>
<dbReference type="Gene3D" id="2.60.120.40">
    <property type="match status" value="1"/>
</dbReference>
<accession>A0A8B6EC23</accession>
<comment type="subcellular location">
    <subcellularLocation>
        <location evidence="1">Secreted</location>
    </subcellularLocation>
</comment>
<evidence type="ECO:0000256" key="2">
    <source>
        <dbReference type="ARBA" id="ARBA00022525"/>
    </source>
</evidence>
<dbReference type="SMART" id="SM00110">
    <property type="entry name" value="C1Q"/>
    <property type="match status" value="1"/>
</dbReference>
<dbReference type="AlphaFoldDB" id="A0A8B6EC23"/>
<keyword evidence="2" id="KW-0964">Secreted</keyword>
<dbReference type="SUPFAM" id="SSF49842">
    <property type="entry name" value="TNF-like"/>
    <property type="match status" value="1"/>
</dbReference>
<dbReference type="InterPro" id="IPR001073">
    <property type="entry name" value="C1q_dom"/>
</dbReference>
<reference evidence="5" key="1">
    <citation type="submission" date="2018-11" db="EMBL/GenBank/DDBJ databases">
        <authorList>
            <person name="Alioto T."/>
            <person name="Alioto T."/>
        </authorList>
    </citation>
    <scope>NUCLEOTIDE SEQUENCE</scope>
</reference>
<dbReference type="PANTHER" id="PTHR22923">
    <property type="entry name" value="CEREBELLIN-RELATED"/>
    <property type="match status" value="1"/>
</dbReference>
<dbReference type="PRINTS" id="PR00007">
    <property type="entry name" value="COMPLEMNTC1Q"/>
</dbReference>
<dbReference type="InterPro" id="IPR008983">
    <property type="entry name" value="Tumour_necrosis_fac-like_dom"/>
</dbReference>
<name>A0A8B6EC23_MYTGA</name>
<sequence length="207" mass="23277">MLMSCVQSMASQETRQNSTVEVPLLNNQQMPLIALFDTTKLNQVLKDYIIKTVEEATDQRIPMIKNAVIEDIGYEPGRNQERPAFTASLTSSITLQPNEVLKFDKVWLNIGNVYDPSTGVFTVPRNGLYFVSSTVMASRGLHLHCHLWKNNQSDVGIFGTDYSTGTLNTVMALKKGDIIYAKHDHNRGGEQLYGNHWSMFSAYLISE</sequence>